<evidence type="ECO:0000256" key="3">
    <source>
        <dbReference type="ARBA" id="ARBA00023235"/>
    </source>
</evidence>
<comment type="caution">
    <text evidence="5">The sequence shown here is derived from an EMBL/GenBank/DDBJ whole genome shotgun (WGS) entry which is preliminary data.</text>
</comment>
<dbReference type="GO" id="GO:0048029">
    <property type="term" value="F:monosaccharide binding"/>
    <property type="evidence" value="ECO:0007669"/>
    <property type="project" value="TreeGrafter"/>
</dbReference>
<dbReference type="GO" id="GO:0006094">
    <property type="term" value="P:gluconeogenesis"/>
    <property type="evidence" value="ECO:0007669"/>
    <property type="project" value="UniProtKB-KW"/>
</dbReference>
<gene>
    <name evidence="5" type="ORF">CLV56_3096</name>
</gene>
<comment type="pathway">
    <text evidence="4">Carbohydrate degradation; glycolysis; D-glyceraldehyde 3-phosphate and glycerone phosphate from D-glucose: step 2/4.</text>
</comment>
<accession>A0A2M9B6L5</accession>
<dbReference type="GO" id="GO:0097367">
    <property type="term" value="F:carbohydrate derivative binding"/>
    <property type="evidence" value="ECO:0007669"/>
    <property type="project" value="InterPro"/>
</dbReference>
<dbReference type="EC" id="5.3.1.9" evidence="4"/>
<dbReference type="PANTHER" id="PTHR11469:SF1">
    <property type="entry name" value="GLUCOSE-6-PHOSPHATE ISOMERASE"/>
    <property type="match status" value="1"/>
</dbReference>
<dbReference type="GO" id="GO:0005829">
    <property type="term" value="C:cytosol"/>
    <property type="evidence" value="ECO:0007669"/>
    <property type="project" value="TreeGrafter"/>
</dbReference>
<dbReference type="GO" id="GO:0006096">
    <property type="term" value="P:glycolytic process"/>
    <property type="evidence" value="ECO:0007669"/>
    <property type="project" value="UniProtKB-UniPathway"/>
</dbReference>
<dbReference type="GO" id="GO:0051156">
    <property type="term" value="P:glucose 6-phosphate metabolic process"/>
    <property type="evidence" value="ECO:0007669"/>
    <property type="project" value="TreeGrafter"/>
</dbReference>
<comment type="catalytic activity">
    <reaction evidence="4">
        <text>alpha-D-glucose 6-phosphate = beta-D-fructose 6-phosphate</text>
        <dbReference type="Rhea" id="RHEA:11816"/>
        <dbReference type="ChEBI" id="CHEBI:57634"/>
        <dbReference type="ChEBI" id="CHEBI:58225"/>
        <dbReference type="EC" id="5.3.1.9"/>
    </reaction>
</comment>
<proteinExistence type="inferred from homology"/>
<dbReference type="Gene3D" id="3.40.50.10490">
    <property type="entry name" value="Glucose-6-phosphate isomerase like protein, domain 1"/>
    <property type="match status" value="3"/>
</dbReference>
<dbReference type="EMBL" id="PGEZ01000002">
    <property type="protein sequence ID" value="PJJ53606.1"/>
    <property type="molecule type" value="Genomic_DNA"/>
</dbReference>
<dbReference type="SUPFAM" id="SSF53697">
    <property type="entry name" value="SIS domain"/>
    <property type="match status" value="1"/>
</dbReference>
<dbReference type="Proteomes" id="UP000230842">
    <property type="component" value="Unassembled WGS sequence"/>
</dbReference>
<dbReference type="InterPro" id="IPR046348">
    <property type="entry name" value="SIS_dom_sf"/>
</dbReference>
<dbReference type="InterPro" id="IPR001672">
    <property type="entry name" value="G6P_Isomerase"/>
</dbReference>
<dbReference type="PROSITE" id="PS51463">
    <property type="entry name" value="P_GLUCOSE_ISOMERASE_3"/>
    <property type="match status" value="1"/>
</dbReference>
<keyword evidence="6" id="KW-1185">Reference proteome</keyword>
<keyword evidence="2 4" id="KW-0324">Glycolysis</keyword>
<keyword evidence="1 4" id="KW-0312">Gluconeogenesis</keyword>
<sequence length="553" mass="57326">MSQDERGTPVSDDDTPAGFELGLAYPDAEALEAAIADLVEERVASRIAAHDATLWGPDAEEEAAKRLDWVDLHVTSASLVPQIEELRAELNDRGVHHVVLCGMGGSSLAPEVICATDQVGLTVLDSSDPDMVRGVLDGDLSSTAVVVSSKSGGTVETDSQRRAFEAAFRAADIDPSERIVVVTDPGSPLDDLASESGYRVFHADPGVGGRYSALTAFGLVPSGLAGADIAGLLEDAGDIAEDVTADDDTNPALVLGALLGLANAGGVDKLVLAEAGTANRGFADWAEQLVAESTGKTGHGILPVVVASPESPNATASTSDEVLGMLGPMRDDHPVAASGYGFAIDAPLGALFLLWEVATAVAGRMIGINPFDQPDVESAKQAARDMLSGGSAEPDPVFTDDAITVFDTSGWLPEDVVTVSGAVAALLDHLDPEHGYVAVQAYLDRLADPALAGVRDTLATRTGRPTTFGWGPRFLHSTGQYHKGGPPTGVFLQVTSEPAHDLAVPGRDFSFGEFLLAQAVGDGQVLAGHGRPVLRLHLDGSSRAREELLEALG</sequence>
<name>A0A2M9B6L5_9ACTN</name>
<dbReference type="AlphaFoldDB" id="A0A2M9B6L5"/>
<dbReference type="GO" id="GO:0004347">
    <property type="term" value="F:glucose-6-phosphate isomerase activity"/>
    <property type="evidence" value="ECO:0007669"/>
    <property type="project" value="UniProtKB-EC"/>
</dbReference>
<protein>
    <recommendedName>
        <fullName evidence="4">Glucose-6-phosphate isomerase</fullName>
        <ecNumber evidence="4">5.3.1.9</ecNumber>
    </recommendedName>
</protein>
<dbReference type="PANTHER" id="PTHR11469">
    <property type="entry name" value="GLUCOSE-6-PHOSPHATE ISOMERASE"/>
    <property type="match status" value="1"/>
</dbReference>
<organism evidence="5 6">
    <name type="scientific">Mumia flava</name>
    <dbReference type="NCBI Taxonomy" id="1348852"/>
    <lineage>
        <taxon>Bacteria</taxon>
        <taxon>Bacillati</taxon>
        <taxon>Actinomycetota</taxon>
        <taxon>Actinomycetes</taxon>
        <taxon>Propionibacteriales</taxon>
        <taxon>Nocardioidaceae</taxon>
        <taxon>Mumia</taxon>
    </lineage>
</organism>
<evidence type="ECO:0000256" key="2">
    <source>
        <dbReference type="ARBA" id="ARBA00023152"/>
    </source>
</evidence>
<dbReference type="PRINTS" id="PR00662">
    <property type="entry name" value="G6PISOMERASE"/>
</dbReference>
<keyword evidence="3 4" id="KW-0413">Isomerase</keyword>
<dbReference type="UniPathway" id="UPA00109">
    <property type="reaction ID" value="UER00181"/>
</dbReference>
<evidence type="ECO:0000256" key="1">
    <source>
        <dbReference type="ARBA" id="ARBA00022432"/>
    </source>
</evidence>
<evidence type="ECO:0000313" key="5">
    <source>
        <dbReference type="EMBL" id="PJJ53606.1"/>
    </source>
</evidence>
<reference evidence="5 6" key="1">
    <citation type="submission" date="2017-11" db="EMBL/GenBank/DDBJ databases">
        <title>Genomic Encyclopedia of Archaeal and Bacterial Type Strains, Phase II (KMG-II): From Individual Species to Whole Genera.</title>
        <authorList>
            <person name="Goeker M."/>
        </authorList>
    </citation>
    <scope>NUCLEOTIDE SEQUENCE [LARGE SCALE GENOMIC DNA]</scope>
    <source>
        <strain evidence="5 6">DSM 27763</strain>
    </source>
</reference>
<evidence type="ECO:0000313" key="6">
    <source>
        <dbReference type="Proteomes" id="UP000230842"/>
    </source>
</evidence>
<comment type="similarity">
    <text evidence="4">Belongs to the GPI family.</text>
</comment>
<evidence type="ECO:0000256" key="4">
    <source>
        <dbReference type="RuleBase" id="RU000612"/>
    </source>
</evidence>
<dbReference type="Pfam" id="PF00342">
    <property type="entry name" value="PGI"/>
    <property type="match status" value="1"/>
</dbReference>